<comment type="caution">
    <text evidence="1">The sequence shown here is derived from an EMBL/GenBank/DDBJ whole genome shotgun (WGS) entry which is preliminary data.</text>
</comment>
<dbReference type="Proteomes" id="UP000663844">
    <property type="component" value="Unassembled WGS sequence"/>
</dbReference>
<evidence type="ECO:0000313" key="1">
    <source>
        <dbReference type="EMBL" id="CAF1422893.1"/>
    </source>
</evidence>
<evidence type="ECO:0000313" key="2">
    <source>
        <dbReference type="EMBL" id="CAF4093797.1"/>
    </source>
</evidence>
<evidence type="ECO:0000313" key="3">
    <source>
        <dbReference type="Proteomes" id="UP000663845"/>
    </source>
</evidence>
<dbReference type="EMBL" id="CAJNOG010001227">
    <property type="protein sequence ID" value="CAF1422893.1"/>
    <property type="molecule type" value="Genomic_DNA"/>
</dbReference>
<sequence length="128" mass="14764">MFGQIKISGNNNKYTRNLIKTIGKTSGNMDIRRNSRNDLKTRQNALKTMIKDEQNYTLGTVNILQSLIKYDIDLRIDAFKVLIEILPQDFSKMNKFKIDWVEIGKSIENDQSISIDDITQLINKDPPS</sequence>
<gene>
    <name evidence="1" type="ORF">JYZ213_LOCUS39095</name>
    <name evidence="2" type="ORF">OXD698_LOCUS35044</name>
</gene>
<organism evidence="1 3">
    <name type="scientific">Adineta steineri</name>
    <dbReference type="NCBI Taxonomy" id="433720"/>
    <lineage>
        <taxon>Eukaryota</taxon>
        <taxon>Metazoa</taxon>
        <taxon>Spiralia</taxon>
        <taxon>Gnathifera</taxon>
        <taxon>Rotifera</taxon>
        <taxon>Eurotatoria</taxon>
        <taxon>Bdelloidea</taxon>
        <taxon>Adinetida</taxon>
        <taxon>Adinetidae</taxon>
        <taxon>Adineta</taxon>
    </lineage>
</organism>
<dbReference type="Proteomes" id="UP000663845">
    <property type="component" value="Unassembled WGS sequence"/>
</dbReference>
<name>A0A815MD26_9BILA</name>
<accession>A0A815MD26</accession>
<protein>
    <submittedName>
        <fullName evidence="1">Uncharacterized protein</fullName>
    </submittedName>
</protein>
<dbReference type="AlphaFoldDB" id="A0A815MD26"/>
<reference evidence="1" key="1">
    <citation type="submission" date="2021-02" db="EMBL/GenBank/DDBJ databases">
        <authorList>
            <person name="Nowell W R."/>
        </authorList>
    </citation>
    <scope>NUCLEOTIDE SEQUENCE</scope>
</reference>
<dbReference type="EMBL" id="CAJOAZ010005263">
    <property type="protein sequence ID" value="CAF4093797.1"/>
    <property type="molecule type" value="Genomic_DNA"/>
</dbReference>
<proteinExistence type="predicted"/>